<dbReference type="InterPro" id="IPR003131">
    <property type="entry name" value="T1-type_BTB"/>
</dbReference>
<dbReference type="GO" id="GO:0051260">
    <property type="term" value="P:protein homooligomerization"/>
    <property type="evidence" value="ECO:0007669"/>
    <property type="project" value="InterPro"/>
</dbReference>
<dbReference type="OrthoDB" id="2414723at2759"/>
<evidence type="ECO:0000259" key="1">
    <source>
        <dbReference type="PROSITE" id="PS50097"/>
    </source>
</evidence>
<evidence type="ECO:0000313" key="2">
    <source>
        <dbReference type="EMBL" id="KAG5914782.1"/>
    </source>
</evidence>
<dbReference type="Pfam" id="PF02214">
    <property type="entry name" value="BTB_2"/>
    <property type="match status" value="1"/>
</dbReference>
<feature type="domain" description="BTB" evidence="1">
    <location>
        <begin position="15"/>
        <end position="82"/>
    </location>
</feature>
<reference evidence="2" key="1">
    <citation type="journal article" date="2020" name="bioRxiv">
        <title>Whole genome comparisons of ergot fungi reveals the divergence and evolution of species within the genus Claviceps are the result of varying mechanisms driving genome evolution and host range expansion.</title>
        <authorList>
            <person name="Wyka S.A."/>
            <person name="Mondo S.J."/>
            <person name="Liu M."/>
            <person name="Dettman J."/>
            <person name="Nalam V."/>
            <person name="Broders K.D."/>
        </authorList>
    </citation>
    <scope>NUCLEOTIDE SEQUENCE</scope>
    <source>
        <strain evidence="2">CCC 489</strain>
    </source>
</reference>
<keyword evidence="3" id="KW-1185">Reference proteome</keyword>
<dbReference type="CDD" id="cd18316">
    <property type="entry name" value="BTB_POZ_KCTD-like"/>
    <property type="match status" value="1"/>
</dbReference>
<dbReference type="InterPro" id="IPR045068">
    <property type="entry name" value="BACURD1-3"/>
</dbReference>
<comment type="caution">
    <text evidence="2">The sequence shown here is derived from an EMBL/GenBank/DDBJ whole genome shotgun (WGS) entry which is preliminary data.</text>
</comment>
<protein>
    <recommendedName>
        <fullName evidence="1">BTB domain-containing protein</fullName>
    </recommendedName>
</protein>
<dbReference type="InterPro" id="IPR011333">
    <property type="entry name" value="SKP1/BTB/POZ_sf"/>
</dbReference>
<gene>
    <name evidence="2" type="ORF">E4U42_000304</name>
</gene>
<dbReference type="AlphaFoldDB" id="A0A8K0J0Q4"/>
<dbReference type="SUPFAM" id="SSF54695">
    <property type="entry name" value="POZ domain"/>
    <property type="match status" value="1"/>
</dbReference>
<dbReference type="PROSITE" id="PS50097">
    <property type="entry name" value="BTB"/>
    <property type="match status" value="1"/>
</dbReference>
<evidence type="ECO:0000313" key="3">
    <source>
        <dbReference type="Proteomes" id="UP000811619"/>
    </source>
</evidence>
<dbReference type="Proteomes" id="UP000811619">
    <property type="component" value="Unassembled WGS sequence"/>
</dbReference>
<sequence>MNSLGEKMQSLTLDTPVKLLVGERVFTTARNTLISESTYFTSLLSGRWGEPQEDGAYFIDADPSLFEHILRFLRHNTFPLFYDQERGHDFGLYVALLGEAKYFGISRLQKWLEDKTYLQAIQVQQSMQVIEEWDDRNVTTNSDTSTVLRPTWHTKRVYVCPRGILVHRGDPSRCGRQCNNAKVAGGSEYDEEHILQVAVVKKKTVVRPELCMA</sequence>
<name>A0A8K0J0Q4_9HYPO</name>
<accession>A0A8K0J0Q4</accession>
<organism evidence="2 3">
    <name type="scientific">Claviceps africana</name>
    <dbReference type="NCBI Taxonomy" id="83212"/>
    <lineage>
        <taxon>Eukaryota</taxon>
        <taxon>Fungi</taxon>
        <taxon>Dikarya</taxon>
        <taxon>Ascomycota</taxon>
        <taxon>Pezizomycotina</taxon>
        <taxon>Sordariomycetes</taxon>
        <taxon>Hypocreomycetidae</taxon>
        <taxon>Hypocreales</taxon>
        <taxon>Clavicipitaceae</taxon>
        <taxon>Claviceps</taxon>
    </lineage>
</organism>
<dbReference type="Gene3D" id="3.30.710.10">
    <property type="entry name" value="Potassium Channel Kv1.1, Chain A"/>
    <property type="match status" value="1"/>
</dbReference>
<dbReference type="PANTHER" id="PTHR11145:SF8">
    <property type="entry name" value="RE57120P"/>
    <property type="match status" value="1"/>
</dbReference>
<dbReference type="EMBL" id="SRPY01001067">
    <property type="protein sequence ID" value="KAG5914782.1"/>
    <property type="molecule type" value="Genomic_DNA"/>
</dbReference>
<dbReference type="PANTHER" id="PTHR11145">
    <property type="entry name" value="BTB/POZ DOMAIN-CONTAINING ADAPTER FOR CUL3-MEDIATED RHOA DEGRADATION PROTEIN FAMILY MEMBER"/>
    <property type="match status" value="1"/>
</dbReference>
<dbReference type="InterPro" id="IPR000210">
    <property type="entry name" value="BTB/POZ_dom"/>
</dbReference>
<proteinExistence type="predicted"/>
<dbReference type="SMART" id="SM00225">
    <property type="entry name" value="BTB"/>
    <property type="match status" value="1"/>
</dbReference>